<dbReference type="InterPro" id="IPR001650">
    <property type="entry name" value="Helicase_C-like"/>
</dbReference>
<sequence>MVPFKPIIFVAHDYQDFAIRNVLIHPKCGLFLDMGMGKTITTLTAIVELMYNQFEVSKVLVIAPLRVAEDTWSRETEKWAHTQFLQVSKILGTERQRERALDEQADIYVTNRENITWLVDRLGKHWDFDMVVVDEFSSFKNNKSQRFKALRKVLPKIKRLVGLTGTPAPNTLLDLWPQLYLLDQGERLGKTKRMYQDRYFSPGARNGHVIFDWRLREGAEAAIHKRISDICVSMKAEDWLEMPERIDNTIAIQLPKKAKQQYAELEKELIIELEHADVVADSAAVLSNKLLQLCNGAIYDEFGEYQEIHDRKLAALADIIEESNGQPVLVFYTYKHDEARIMKYLKKYKPEKLTDSKSIKKWNDGKTGVLLAHPASAGHGLNLQDGGHIIVWFGLTWSLELYQQANARLFRQGQDKSVIIHHIVAKGTLDEKVVLALGNKKIGQDALLEAVKARLEEVRNIDTTRE</sequence>
<accession>A0A1S7FYY5</accession>
<dbReference type="InterPro" id="IPR000330">
    <property type="entry name" value="SNF2_N"/>
</dbReference>
<reference evidence="3" key="1">
    <citation type="submission" date="2015-03" db="EMBL/GenBank/DDBJ databases">
        <authorList>
            <person name="Ferrari E."/>
            <person name="Walter M.C."/>
            <person name="Huptas C."/>
            <person name="Scherer S."/>
            <person name="Mueller-Herbst S."/>
        </authorList>
    </citation>
    <scope>NUCLEOTIDE SEQUENCE [LARGE SCALE GENOMIC DNA]</scope>
    <source>
        <strain evidence="3">LWP01</strain>
    </source>
</reference>
<dbReference type="Proteomes" id="UP000223060">
    <property type="component" value="Chromosome"/>
</dbReference>
<organism evidence="2 3">
    <name type="scientific">Listeria weihenstephanensis</name>
    <dbReference type="NCBI Taxonomy" id="1006155"/>
    <lineage>
        <taxon>Bacteria</taxon>
        <taxon>Bacillati</taxon>
        <taxon>Bacillota</taxon>
        <taxon>Bacilli</taxon>
        <taxon>Bacillales</taxon>
        <taxon>Listeriaceae</taxon>
        <taxon>Listeria</taxon>
    </lineage>
</organism>
<proteinExistence type="predicted"/>
<keyword evidence="2" id="KW-0347">Helicase</keyword>
<dbReference type="GO" id="GO:0004386">
    <property type="term" value="F:helicase activity"/>
    <property type="evidence" value="ECO:0007669"/>
    <property type="project" value="UniProtKB-KW"/>
</dbReference>
<dbReference type="PROSITE" id="PS51192">
    <property type="entry name" value="HELICASE_ATP_BIND_1"/>
    <property type="match status" value="1"/>
</dbReference>
<name>A0A1S7FT03_9LIST</name>
<keyword evidence="2" id="KW-0067">ATP-binding</keyword>
<dbReference type="Gene3D" id="3.40.50.10810">
    <property type="entry name" value="Tandem AAA-ATPase domain"/>
    <property type="match status" value="1"/>
</dbReference>
<dbReference type="InterPro" id="IPR014001">
    <property type="entry name" value="Helicase_ATP-bd"/>
</dbReference>
<dbReference type="Gene3D" id="3.40.50.300">
    <property type="entry name" value="P-loop containing nucleotide triphosphate hydrolases"/>
    <property type="match status" value="1"/>
</dbReference>
<feature type="domain" description="Helicase ATP-binding" evidence="1">
    <location>
        <begin position="19"/>
        <end position="185"/>
    </location>
</feature>
<dbReference type="SMART" id="SM00487">
    <property type="entry name" value="DEXDc"/>
    <property type="match status" value="1"/>
</dbReference>
<evidence type="ECO:0000313" key="3">
    <source>
        <dbReference type="Proteomes" id="UP000223060"/>
    </source>
</evidence>
<dbReference type="EMBL" id="CP011102">
    <property type="protein sequence ID" value="AQY50497.1"/>
    <property type="molecule type" value="Genomic_DNA"/>
</dbReference>
<dbReference type="KEGG" id="lwi:UE46_05280"/>
<dbReference type="InterPro" id="IPR027417">
    <property type="entry name" value="P-loop_NTPase"/>
</dbReference>
<dbReference type="PANTHER" id="PTHR10799">
    <property type="entry name" value="SNF2/RAD54 HELICASE FAMILY"/>
    <property type="match status" value="1"/>
</dbReference>
<gene>
    <name evidence="2" type="ORF">UE46_05280</name>
</gene>
<dbReference type="RefSeq" id="WP_051492757.1">
    <property type="nucleotide sequence ID" value="NZ_CP011102.1"/>
</dbReference>
<evidence type="ECO:0000313" key="2">
    <source>
        <dbReference type="EMBL" id="AQY50497.1"/>
    </source>
</evidence>
<protein>
    <submittedName>
        <fullName evidence="2">DEAD/DEAH box helicase</fullName>
    </submittedName>
</protein>
<dbReference type="AlphaFoldDB" id="A0A1S7FT03"/>
<keyword evidence="3" id="KW-1185">Reference proteome</keyword>
<evidence type="ECO:0000259" key="1">
    <source>
        <dbReference type="PROSITE" id="PS51192"/>
    </source>
</evidence>
<dbReference type="Pfam" id="PF00176">
    <property type="entry name" value="SNF2-rel_dom"/>
    <property type="match status" value="1"/>
</dbReference>
<dbReference type="GO" id="GO:0005524">
    <property type="term" value="F:ATP binding"/>
    <property type="evidence" value="ECO:0007669"/>
    <property type="project" value="InterPro"/>
</dbReference>
<accession>A0A1S7FT03</accession>
<keyword evidence="2" id="KW-0378">Hydrolase</keyword>
<dbReference type="Pfam" id="PF00271">
    <property type="entry name" value="Helicase_C"/>
    <property type="match status" value="1"/>
</dbReference>
<dbReference type="SUPFAM" id="SSF52540">
    <property type="entry name" value="P-loop containing nucleoside triphosphate hydrolases"/>
    <property type="match status" value="2"/>
</dbReference>
<keyword evidence="2" id="KW-0547">Nucleotide-binding</keyword>
<dbReference type="InterPro" id="IPR038718">
    <property type="entry name" value="SNF2-like_sf"/>
</dbReference>